<dbReference type="Proteomes" id="UP000430692">
    <property type="component" value="Unassembled WGS sequence"/>
</dbReference>
<protein>
    <submittedName>
        <fullName evidence="2">Uncharacterized protein</fullName>
    </submittedName>
</protein>
<dbReference type="EMBL" id="WUUL01000005">
    <property type="protein sequence ID" value="MXQ53886.1"/>
    <property type="molecule type" value="Genomic_DNA"/>
</dbReference>
<accession>A0A6I4VVL9</accession>
<dbReference type="AlphaFoldDB" id="A0A6I4VVL9"/>
<name>A0A6I4VVL9_9BACL</name>
<keyword evidence="1" id="KW-1133">Transmembrane helix</keyword>
<gene>
    <name evidence="2" type="ORF">GSM42_09175</name>
</gene>
<organism evidence="2 3">
    <name type="scientific">Shimazuella alba</name>
    <dbReference type="NCBI Taxonomy" id="2690964"/>
    <lineage>
        <taxon>Bacteria</taxon>
        <taxon>Bacillati</taxon>
        <taxon>Bacillota</taxon>
        <taxon>Bacilli</taxon>
        <taxon>Bacillales</taxon>
        <taxon>Thermoactinomycetaceae</taxon>
        <taxon>Shimazuella</taxon>
    </lineage>
</organism>
<reference evidence="2 3" key="1">
    <citation type="submission" date="2019-12" db="EMBL/GenBank/DDBJ databases">
        <title>Whole-genome analyses of novel actinobacteria.</title>
        <authorList>
            <person name="Sahin N."/>
            <person name="Saygin H."/>
        </authorList>
    </citation>
    <scope>NUCLEOTIDE SEQUENCE [LARGE SCALE GENOMIC DNA]</scope>
    <source>
        <strain evidence="2 3">KC615</strain>
    </source>
</reference>
<sequence>MGERKVPLYQFFPVHTEPEKMVRWLQQELSAGLQVVDFVEVGVHRPSGWLFQLDENWIAGVEQQVTYIPVGKEDKIAEKLAGNYLDRIMDVKTGYLLIWSEQSASLVGTNEGFFEVLLGRWIPNLWPVWFIATIASVYFWLKG</sequence>
<proteinExistence type="predicted"/>
<keyword evidence="1" id="KW-0472">Membrane</keyword>
<dbReference type="RefSeq" id="WP_160801245.1">
    <property type="nucleotide sequence ID" value="NZ_WUUL01000005.1"/>
</dbReference>
<feature type="transmembrane region" description="Helical" evidence="1">
    <location>
        <begin position="121"/>
        <end position="141"/>
    </location>
</feature>
<keyword evidence="1" id="KW-0812">Transmembrane</keyword>
<evidence type="ECO:0000313" key="3">
    <source>
        <dbReference type="Proteomes" id="UP000430692"/>
    </source>
</evidence>
<evidence type="ECO:0000256" key="1">
    <source>
        <dbReference type="SAM" id="Phobius"/>
    </source>
</evidence>
<keyword evidence="3" id="KW-1185">Reference proteome</keyword>
<evidence type="ECO:0000313" key="2">
    <source>
        <dbReference type="EMBL" id="MXQ53886.1"/>
    </source>
</evidence>
<comment type="caution">
    <text evidence="2">The sequence shown here is derived from an EMBL/GenBank/DDBJ whole genome shotgun (WGS) entry which is preliminary data.</text>
</comment>